<reference evidence="2 3" key="1">
    <citation type="journal article" date="2010" name="Stand. Genomic Sci.">
        <title>Complete genome sequence of Coraliomargarita akajimensis type strain (04OKA010-24).</title>
        <authorList>
            <person name="Mavromatis K."/>
            <person name="Abt B."/>
            <person name="Brambilla E."/>
            <person name="Lapidus A."/>
            <person name="Copeland A."/>
            <person name="Deshpande S."/>
            <person name="Nolan M."/>
            <person name="Lucas S."/>
            <person name="Tice H."/>
            <person name="Cheng J.F."/>
            <person name="Han C."/>
            <person name="Detter J.C."/>
            <person name="Woyke T."/>
            <person name="Goodwin L."/>
            <person name="Pitluck S."/>
            <person name="Held B."/>
            <person name="Brettin T."/>
            <person name="Tapia R."/>
            <person name="Ivanova N."/>
            <person name="Mikhailova N."/>
            <person name="Pati A."/>
            <person name="Liolios K."/>
            <person name="Chen A."/>
            <person name="Palaniappan K."/>
            <person name="Land M."/>
            <person name="Hauser L."/>
            <person name="Chang Y.J."/>
            <person name="Jeffries C.D."/>
            <person name="Rohde M."/>
            <person name="Goker M."/>
            <person name="Bristow J."/>
            <person name="Eisen J.A."/>
            <person name="Markowitz V."/>
            <person name="Hugenholtz P."/>
            <person name="Klenk H.P."/>
            <person name="Kyrpides N.C."/>
        </authorList>
    </citation>
    <scope>NUCLEOTIDE SEQUENCE [LARGE SCALE GENOMIC DNA]</scope>
    <source>
        <strain evidence="3">DSM 45221 / IAM 15411 / JCM 23193 / KCTC 12865</strain>
    </source>
</reference>
<evidence type="ECO:0000256" key="1">
    <source>
        <dbReference type="SAM" id="Phobius"/>
    </source>
</evidence>
<keyword evidence="3" id="KW-1185">Reference proteome</keyword>
<sequence length="62" mass="6370">MAEDIQTHEACPTDGSCTTCSACSSGLCPGTLFAGAILIGWLVFLGVSKLTGKKKSPPPQDE</sequence>
<dbReference type="AlphaFoldDB" id="D5EIW0"/>
<proteinExistence type="predicted"/>
<dbReference type="KEGG" id="caa:Caka_1339"/>
<protein>
    <submittedName>
        <fullName evidence="2">Znc transporter</fullName>
    </submittedName>
</protein>
<dbReference type="STRING" id="583355.Caka_1339"/>
<dbReference type="EMBL" id="CP001998">
    <property type="protein sequence ID" value="ADE54359.1"/>
    <property type="molecule type" value="Genomic_DNA"/>
</dbReference>
<accession>D5EIW0</accession>
<keyword evidence="1" id="KW-0472">Membrane</keyword>
<name>D5EIW0_CORAD</name>
<feature type="transmembrane region" description="Helical" evidence="1">
    <location>
        <begin position="31"/>
        <end position="48"/>
    </location>
</feature>
<dbReference type="HOGENOM" id="CLU_2896415_0_0_0"/>
<dbReference type="RefSeq" id="WP_013043081.1">
    <property type="nucleotide sequence ID" value="NC_014008.1"/>
</dbReference>
<keyword evidence="1" id="KW-0812">Transmembrane</keyword>
<dbReference type="Proteomes" id="UP000000925">
    <property type="component" value="Chromosome"/>
</dbReference>
<keyword evidence="1" id="KW-1133">Transmembrane helix</keyword>
<organism evidence="2 3">
    <name type="scientific">Coraliomargarita akajimensis (strain DSM 45221 / IAM 15411 / JCM 23193 / KCTC 12865 / 04OKA010-24)</name>
    <dbReference type="NCBI Taxonomy" id="583355"/>
    <lineage>
        <taxon>Bacteria</taxon>
        <taxon>Pseudomonadati</taxon>
        <taxon>Verrucomicrobiota</taxon>
        <taxon>Opitutia</taxon>
        <taxon>Puniceicoccales</taxon>
        <taxon>Coraliomargaritaceae</taxon>
        <taxon>Coraliomargarita</taxon>
    </lineage>
</organism>
<evidence type="ECO:0000313" key="2">
    <source>
        <dbReference type="EMBL" id="ADE54359.1"/>
    </source>
</evidence>
<evidence type="ECO:0000313" key="3">
    <source>
        <dbReference type="Proteomes" id="UP000000925"/>
    </source>
</evidence>
<gene>
    <name evidence="2" type="ordered locus">Caka_1339</name>
</gene>